<evidence type="ECO:0000313" key="1">
    <source>
        <dbReference type="EMBL" id="EBW4472052.1"/>
    </source>
</evidence>
<reference evidence="1" key="1">
    <citation type="submission" date="2018-06" db="EMBL/GenBank/DDBJ databases">
        <authorList>
            <person name="Ashton P.M."/>
            <person name="Dallman T."/>
            <person name="Nair S."/>
            <person name="De Pinna E."/>
            <person name="Peters T."/>
            <person name="Grant K."/>
        </authorList>
    </citation>
    <scope>NUCLEOTIDE SEQUENCE [LARGE SCALE GENOMIC DNA]</scope>
    <source>
        <strain evidence="1">149361</strain>
    </source>
</reference>
<organism evidence="1">
    <name type="scientific">Salmonella enterica subsp. enterica serovar Lattenkamp</name>
    <dbReference type="NCBI Taxonomy" id="2564671"/>
    <lineage>
        <taxon>Bacteria</taxon>
        <taxon>Pseudomonadati</taxon>
        <taxon>Pseudomonadota</taxon>
        <taxon>Gammaproteobacteria</taxon>
        <taxon>Enterobacterales</taxon>
        <taxon>Enterobacteriaceae</taxon>
        <taxon>Salmonella</taxon>
    </lineage>
</organism>
<dbReference type="AlphaFoldDB" id="A0A5W2M184"/>
<sequence>INVTGRLTPTDYGNFDSRYVQDFRLGSYESGQAWMGPGFSDTPGYVLTAATNGNGDELIDGLGRRPMQKLIGNQWYNVTSV</sequence>
<gene>
    <name evidence="1" type="ORF">DPK62_26590</name>
</gene>
<proteinExistence type="predicted"/>
<protein>
    <submittedName>
        <fullName evidence="1">Phage tail protein</fullName>
    </submittedName>
</protein>
<dbReference type="Proteomes" id="UP000839639">
    <property type="component" value="Unassembled WGS sequence"/>
</dbReference>
<comment type="caution">
    <text evidence="1">The sequence shown here is derived from an EMBL/GenBank/DDBJ whole genome shotgun (WGS) entry which is preliminary data.</text>
</comment>
<dbReference type="EMBL" id="AAHIJD010000143">
    <property type="protein sequence ID" value="EBW4472052.1"/>
    <property type="molecule type" value="Genomic_DNA"/>
</dbReference>
<name>A0A5W2M184_SALET</name>
<feature type="non-terminal residue" evidence="1">
    <location>
        <position position="1"/>
    </location>
</feature>
<accession>A0A5W2M184</accession>